<proteinExistence type="predicted"/>
<evidence type="ECO:0000313" key="1">
    <source>
        <dbReference type="EMBL" id="KII65944.1"/>
    </source>
</evidence>
<reference evidence="1 2" key="1">
    <citation type="journal article" date="2014" name="Genome Biol. Evol.">
        <title>The genome of the myxosporean Thelohanellus kitauei shows adaptations to nutrient acquisition within its fish host.</title>
        <authorList>
            <person name="Yang Y."/>
            <person name="Xiong J."/>
            <person name="Zhou Z."/>
            <person name="Huo F."/>
            <person name="Miao W."/>
            <person name="Ran C."/>
            <person name="Liu Y."/>
            <person name="Zhang J."/>
            <person name="Feng J."/>
            <person name="Wang M."/>
            <person name="Wang M."/>
            <person name="Wang L."/>
            <person name="Yao B."/>
        </authorList>
    </citation>
    <scope>NUCLEOTIDE SEQUENCE [LARGE SCALE GENOMIC DNA]</scope>
    <source>
        <strain evidence="1">Wuqing</strain>
    </source>
</reference>
<comment type="caution">
    <text evidence="1">The sequence shown here is derived from an EMBL/GenBank/DDBJ whole genome shotgun (WGS) entry which is preliminary data.</text>
</comment>
<accession>A0A0C2IKJ3</accession>
<evidence type="ECO:0000313" key="2">
    <source>
        <dbReference type="Proteomes" id="UP000031668"/>
    </source>
</evidence>
<organism evidence="1 2">
    <name type="scientific">Thelohanellus kitauei</name>
    <name type="common">Myxosporean</name>
    <dbReference type="NCBI Taxonomy" id="669202"/>
    <lineage>
        <taxon>Eukaryota</taxon>
        <taxon>Metazoa</taxon>
        <taxon>Cnidaria</taxon>
        <taxon>Myxozoa</taxon>
        <taxon>Myxosporea</taxon>
        <taxon>Bivalvulida</taxon>
        <taxon>Platysporina</taxon>
        <taxon>Myxobolidae</taxon>
        <taxon>Thelohanellus</taxon>
    </lineage>
</organism>
<gene>
    <name evidence="1" type="ORF">RF11_11363</name>
</gene>
<sequence length="99" mass="12041">MFIVKESSVIYDSLRLERYKTLKNEIYNMFSSWANYYNHSQARFQLLAHYPYRSQRFNYPKNNLAETYSKLPMYTGILSNYVKLRALYLIMHKMVGYLK</sequence>
<protein>
    <submittedName>
        <fullName evidence="1">Uncharacterized protein</fullName>
    </submittedName>
</protein>
<dbReference type="AlphaFoldDB" id="A0A0C2IKJ3"/>
<keyword evidence="2" id="KW-1185">Reference proteome</keyword>
<dbReference type="EMBL" id="JWZT01003651">
    <property type="protein sequence ID" value="KII65944.1"/>
    <property type="molecule type" value="Genomic_DNA"/>
</dbReference>
<name>A0A0C2IKJ3_THEKT</name>
<dbReference type="Proteomes" id="UP000031668">
    <property type="component" value="Unassembled WGS sequence"/>
</dbReference>